<dbReference type="InterPro" id="IPR017850">
    <property type="entry name" value="Alkaline_phosphatase_core_sf"/>
</dbReference>
<proteinExistence type="predicted"/>
<accession>A0AAV5W257</accession>
<dbReference type="AlphaFoldDB" id="A0AAV5W257"/>
<dbReference type="Proteomes" id="UP001432322">
    <property type="component" value="Unassembled WGS sequence"/>
</dbReference>
<dbReference type="PANTHER" id="PTHR10151:SF120">
    <property type="entry name" value="BIS(5'-ADENOSYL)-TRIPHOSPHATASE"/>
    <property type="match status" value="1"/>
</dbReference>
<protein>
    <submittedName>
        <fullName evidence="2">Uncharacterized protein</fullName>
    </submittedName>
</protein>
<dbReference type="SUPFAM" id="SSF53649">
    <property type="entry name" value="Alkaline phosphatase-like"/>
    <property type="match status" value="1"/>
</dbReference>
<organism evidence="2 3">
    <name type="scientific">Pristionchus fissidentatus</name>
    <dbReference type="NCBI Taxonomy" id="1538716"/>
    <lineage>
        <taxon>Eukaryota</taxon>
        <taxon>Metazoa</taxon>
        <taxon>Ecdysozoa</taxon>
        <taxon>Nematoda</taxon>
        <taxon>Chromadorea</taxon>
        <taxon>Rhabditida</taxon>
        <taxon>Rhabditina</taxon>
        <taxon>Diplogasteromorpha</taxon>
        <taxon>Diplogasteroidea</taxon>
        <taxon>Neodiplogasteridae</taxon>
        <taxon>Pristionchus</taxon>
    </lineage>
</organism>
<evidence type="ECO:0000313" key="3">
    <source>
        <dbReference type="Proteomes" id="UP001432322"/>
    </source>
</evidence>
<feature type="region of interest" description="Disordered" evidence="1">
    <location>
        <begin position="1"/>
        <end position="22"/>
    </location>
</feature>
<dbReference type="Gene3D" id="3.40.720.10">
    <property type="entry name" value="Alkaline Phosphatase, subunit A"/>
    <property type="match status" value="1"/>
</dbReference>
<dbReference type="PANTHER" id="PTHR10151">
    <property type="entry name" value="ECTONUCLEOTIDE PYROPHOSPHATASE/PHOSPHODIESTERASE"/>
    <property type="match status" value="1"/>
</dbReference>
<gene>
    <name evidence="2" type="ORF">PFISCL1PPCAC_15850</name>
</gene>
<evidence type="ECO:0000256" key="1">
    <source>
        <dbReference type="SAM" id="MobiDB-lite"/>
    </source>
</evidence>
<evidence type="ECO:0000313" key="2">
    <source>
        <dbReference type="EMBL" id="GMT24553.1"/>
    </source>
</evidence>
<name>A0AAV5W257_9BILA</name>
<sequence length="117" mass="12833">MLHCEINEPYNDSHVSSSGQDPSLEEMRSILVMSGPSFKKAKRFREVPQNIDIFPLMAKLLNIKETPPNSGSLDTIQKALIPHTKSPSPIPYGSDYDSDNVASSLATIIPLLVALIL</sequence>
<keyword evidence="3" id="KW-1185">Reference proteome</keyword>
<reference evidence="2" key="1">
    <citation type="submission" date="2023-10" db="EMBL/GenBank/DDBJ databases">
        <title>Genome assembly of Pristionchus species.</title>
        <authorList>
            <person name="Yoshida K."/>
            <person name="Sommer R.J."/>
        </authorList>
    </citation>
    <scope>NUCLEOTIDE SEQUENCE</scope>
    <source>
        <strain evidence="2">RS5133</strain>
    </source>
</reference>
<comment type="caution">
    <text evidence="2">The sequence shown here is derived from an EMBL/GenBank/DDBJ whole genome shotgun (WGS) entry which is preliminary data.</text>
</comment>
<dbReference type="EMBL" id="BTSY01000004">
    <property type="protein sequence ID" value="GMT24553.1"/>
    <property type="molecule type" value="Genomic_DNA"/>
</dbReference>
<dbReference type="GO" id="GO:0016787">
    <property type="term" value="F:hydrolase activity"/>
    <property type="evidence" value="ECO:0007669"/>
    <property type="project" value="UniProtKB-ARBA"/>
</dbReference>